<reference evidence="2" key="1">
    <citation type="submission" date="2022-03" db="EMBL/GenBank/DDBJ databases">
        <title>Brevibacterium spongiae sp. nov., isolated from marine sponge.</title>
        <authorList>
            <person name="Li Z."/>
            <person name="Zhang M."/>
        </authorList>
    </citation>
    <scope>NUCLEOTIDE SEQUENCE</scope>
    <source>
        <strain evidence="2">WHS-Z9</strain>
    </source>
</reference>
<accession>A0ABY5SSG6</accession>
<proteinExistence type="predicted"/>
<dbReference type="Proteomes" id="UP001064879">
    <property type="component" value="Chromosome"/>
</dbReference>
<dbReference type="Pfam" id="PF00583">
    <property type="entry name" value="Acetyltransf_1"/>
    <property type="match status" value="1"/>
</dbReference>
<name>A0ABY5SSG6_9MICO</name>
<organism evidence="2 3">
    <name type="scientific">Brevibacterium spongiae</name>
    <dbReference type="NCBI Taxonomy" id="2909672"/>
    <lineage>
        <taxon>Bacteria</taxon>
        <taxon>Bacillati</taxon>
        <taxon>Actinomycetota</taxon>
        <taxon>Actinomycetes</taxon>
        <taxon>Micrococcales</taxon>
        <taxon>Brevibacteriaceae</taxon>
        <taxon>Brevibacterium</taxon>
    </lineage>
</organism>
<keyword evidence="3" id="KW-1185">Reference proteome</keyword>
<dbReference type="InterPro" id="IPR016181">
    <property type="entry name" value="Acyl_CoA_acyltransferase"/>
</dbReference>
<dbReference type="RefSeq" id="WP_265420025.1">
    <property type="nucleotide sequence ID" value="NZ_CP093443.1"/>
</dbReference>
<dbReference type="PANTHER" id="PTHR43072">
    <property type="entry name" value="N-ACETYLTRANSFERASE"/>
    <property type="match status" value="1"/>
</dbReference>
<dbReference type="Gene3D" id="3.40.630.30">
    <property type="match status" value="1"/>
</dbReference>
<protein>
    <submittedName>
        <fullName evidence="2">GNAT family N-acetyltransferase</fullName>
    </submittedName>
</protein>
<dbReference type="InterPro" id="IPR000182">
    <property type="entry name" value="GNAT_dom"/>
</dbReference>
<dbReference type="PANTHER" id="PTHR43072:SF52">
    <property type="entry name" value="GCN5-RELATED N-ACETYLTRANSFERASE"/>
    <property type="match status" value="1"/>
</dbReference>
<dbReference type="PROSITE" id="PS51186">
    <property type="entry name" value="GNAT"/>
    <property type="match status" value="1"/>
</dbReference>
<feature type="domain" description="N-acetyltransferase" evidence="1">
    <location>
        <begin position="145"/>
        <end position="292"/>
    </location>
</feature>
<sequence>MLTPSTADLPDIIATTASWQREGLPVQVHPGDLGWYQRFGADALAGALRVWTIGDEIAAIGFLDETELIRMAIAPDHADDKTIADAIVSDLVGDLSDLLPAGTGIAEARFGPALQTALAEAGWTSDEPWTLLHRSLDDPIPPVSLTIDVVEPGNIDDRITVEASAFPGASLTHDRWQDMAAGCAYRQARCLVGYTSDGEAAGATTVWSAGPGRPGIIEPLGVHSDHRGLGFGVDMARAAAAALRDMGASSITVATPSSNTAAVAAYRSAGMSILGEVMDFRRPDHIRSERIR</sequence>
<gene>
    <name evidence="2" type="ORF">L1F31_07525</name>
</gene>
<evidence type="ECO:0000313" key="3">
    <source>
        <dbReference type="Proteomes" id="UP001064879"/>
    </source>
</evidence>
<dbReference type="SUPFAM" id="SSF55729">
    <property type="entry name" value="Acyl-CoA N-acyltransferases (Nat)"/>
    <property type="match status" value="1"/>
</dbReference>
<dbReference type="EMBL" id="CP093443">
    <property type="protein sequence ID" value="UVI37487.1"/>
    <property type="molecule type" value="Genomic_DNA"/>
</dbReference>
<evidence type="ECO:0000259" key="1">
    <source>
        <dbReference type="PROSITE" id="PS51186"/>
    </source>
</evidence>
<evidence type="ECO:0000313" key="2">
    <source>
        <dbReference type="EMBL" id="UVI37487.1"/>
    </source>
</evidence>